<reference evidence="2 3" key="2">
    <citation type="submission" date="2018-11" db="EMBL/GenBank/DDBJ databases">
        <authorList>
            <consortium name="Pathogen Informatics"/>
        </authorList>
    </citation>
    <scope>NUCLEOTIDE SEQUENCE [LARGE SCALE GENOMIC DNA]</scope>
</reference>
<protein>
    <submittedName>
        <fullName evidence="4">Arginine/serine-rich coiled-coil protein 2</fullName>
    </submittedName>
</protein>
<dbReference type="Proteomes" id="UP000267606">
    <property type="component" value="Unassembled WGS sequence"/>
</dbReference>
<dbReference type="AlphaFoldDB" id="A0A183I6I2"/>
<evidence type="ECO:0000256" key="1">
    <source>
        <dbReference type="SAM" id="MobiDB-lite"/>
    </source>
</evidence>
<sequence>MAALIRGEPPKKEEPSGEEGGEEAPNAANGTEKMDTEDGMALLVNKKKKESNEHKKRSRSRSRHNTMSCGVMDDWKHWIIPRLRSTSAAIPSISDISAPTSLFLQSSSRSRSRTREKDKEKKKRRRSSSRDHKKKSRSRERRRRSRSRERRRRSPSWSRPRVLDHRDRRGFSPPWRRSPPRGPRLPGPERRDV</sequence>
<accession>A0A183I6I2</accession>
<dbReference type="STRING" id="387005.A0A183I6I2"/>
<feature type="compositionally biased region" description="Basic residues" evidence="1">
    <location>
        <begin position="120"/>
        <end position="154"/>
    </location>
</feature>
<feature type="region of interest" description="Disordered" evidence="1">
    <location>
        <begin position="91"/>
        <end position="193"/>
    </location>
</feature>
<gene>
    <name evidence="2" type="ORF">OFLC_LOCUS15344</name>
</gene>
<feature type="compositionally biased region" description="Basic and acidic residues" evidence="1">
    <location>
        <begin position="161"/>
        <end position="170"/>
    </location>
</feature>
<proteinExistence type="predicted"/>
<feature type="region of interest" description="Disordered" evidence="1">
    <location>
        <begin position="1"/>
        <end position="74"/>
    </location>
</feature>
<feature type="compositionally biased region" description="Pro residues" evidence="1">
    <location>
        <begin position="176"/>
        <end position="186"/>
    </location>
</feature>
<name>A0A183I6I2_9BILA</name>
<evidence type="ECO:0000313" key="4">
    <source>
        <dbReference type="WBParaSite" id="OFLC_0001535501-mRNA-1"/>
    </source>
</evidence>
<dbReference type="WBParaSite" id="OFLC_0001535501-mRNA-1">
    <property type="protein sequence ID" value="OFLC_0001535501-mRNA-1"/>
    <property type="gene ID" value="OFLC_0001535501"/>
</dbReference>
<feature type="compositionally biased region" description="Low complexity" evidence="1">
    <location>
        <begin position="91"/>
        <end position="109"/>
    </location>
</feature>
<feature type="compositionally biased region" description="Basic residues" evidence="1">
    <location>
        <begin position="45"/>
        <end position="64"/>
    </location>
</feature>
<evidence type="ECO:0000313" key="3">
    <source>
        <dbReference type="Proteomes" id="UP000267606"/>
    </source>
</evidence>
<keyword evidence="3" id="KW-1185">Reference proteome</keyword>
<evidence type="ECO:0000313" key="2">
    <source>
        <dbReference type="EMBL" id="VDP21436.1"/>
    </source>
</evidence>
<organism evidence="4">
    <name type="scientific">Onchocerca flexuosa</name>
    <dbReference type="NCBI Taxonomy" id="387005"/>
    <lineage>
        <taxon>Eukaryota</taxon>
        <taxon>Metazoa</taxon>
        <taxon>Ecdysozoa</taxon>
        <taxon>Nematoda</taxon>
        <taxon>Chromadorea</taxon>
        <taxon>Rhabditida</taxon>
        <taxon>Spirurina</taxon>
        <taxon>Spiruromorpha</taxon>
        <taxon>Filarioidea</taxon>
        <taxon>Onchocercidae</taxon>
        <taxon>Onchocerca</taxon>
    </lineage>
</organism>
<dbReference type="EMBL" id="UZAJ01041991">
    <property type="protein sequence ID" value="VDP21436.1"/>
    <property type="molecule type" value="Genomic_DNA"/>
</dbReference>
<reference evidence="4" key="1">
    <citation type="submission" date="2016-06" db="UniProtKB">
        <authorList>
            <consortium name="WormBaseParasite"/>
        </authorList>
    </citation>
    <scope>IDENTIFICATION</scope>
</reference>